<sequence length="575" mass="63878">MTDTEDDVRNAALGLLKVILHQWHSTKHLEGVNTTCDGVHSAMNSVVDTFDLDRSRAALQIVDVALTHAMMSVRRSGVELLELFLQVQPWGVQAVLSKSTDWVKMARRMSSIVLPSTSSGGSTSLMKMLHVVAKFLETMMPYEGDETEKWDADCMNLQHVTDERMCREKDEQGTSVLVAHFFEECAPRWAVAWKELMELRGSLFRDAEFVRRAAAIARSFACCAMYLQKHQLLTKNHLQLMHQLFVAKVPFTMHELVNNHREVECECSTSERSNRRRVELGNAIADACLPLAPSDNDALKVLRNFLSNSIDGLKGQCGMDGNHPNRAGSPRALHHIGPVRTLRTAMVRLSHRLLPRLASLVSPLLQVVTRTCSAGEEDAADRTLLVSVLMMSADIFASLVQSREVVQSSEGVAYVRSAVLAVPRMLFALRDLDVDSARLDRIVFSFLQPIWHVVSCGHPMLTTSVPSECVGKGERDEHTAQQQLAVSLTSLFEIHVPDEPNKGMCRSIEGVLRRCGDRTVELAVHTLFYVGGTVPRTSWARGDSILSFPVLIDTLPRPGYYASPSPDVATRAKST</sequence>
<comment type="caution">
    <text evidence="1">The sequence shown here is derived from an EMBL/GenBank/DDBJ whole genome shotgun (WGS) entry which is preliminary data.</text>
</comment>
<dbReference type="OMA" id="ACCAMYL"/>
<dbReference type="AlphaFoldDB" id="F9WES1"/>
<evidence type="ECO:0000313" key="1">
    <source>
        <dbReference type="EMBL" id="CCD15787.1"/>
    </source>
</evidence>
<evidence type="ECO:0000313" key="2">
    <source>
        <dbReference type="Proteomes" id="UP000000702"/>
    </source>
</evidence>
<keyword evidence="2" id="KW-1185">Reference proteome</keyword>
<organism evidence="1 2">
    <name type="scientific">Trypanosoma congolense (strain IL3000)</name>
    <dbReference type="NCBI Taxonomy" id="1068625"/>
    <lineage>
        <taxon>Eukaryota</taxon>
        <taxon>Discoba</taxon>
        <taxon>Euglenozoa</taxon>
        <taxon>Kinetoplastea</taxon>
        <taxon>Metakinetoplastina</taxon>
        <taxon>Trypanosomatida</taxon>
        <taxon>Trypanosomatidae</taxon>
        <taxon>Trypanosoma</taxon>
        <taxon>Nannomonas</taxon>
    </lineage>
</organism>
<gene>
    <name evidence="1" type="ORF">TCIL3000_0_07980</name>
</gene>
<name>F9WES1_TRYCI</name>
<proteinExistence type="predicted"/>
<dbReference type="Proteomes" id="UP000000702">
    <property type="component" value="Unassembled WGS sequence"/>
</dbReference>
<dbReference type="EMBL" id="CAEQ01002058">
    <property type="protein sequence ID" value="CCD15787.1"/>
    <property type="molecule type" value="Genomic_DNA"/>
</dbReference>
<reference evidence="1 2" key="2">
    <citation type="journal article" date="2012" name="Proc. Natl. Acad. Sci. U.S.A.">
        <title>Antigenic diversity is generated by distinct evolutionary mechanisms in African trypanosome species.</title>
        <authorList>
            <person name="Jackson A.P."/>
            <person name="Berry A."/>
            <person name="Aslett M."/>
            <person name="Allison H.C."/>
            <person name="Burton P."/>
            <person name="Vavrova-Anderson J."/>
            <person name="Brown R."/>
            <person name="Browne H."/>
            <person name="Corton N."/>
            <person name="Hauser H."/>
            <person name="Gamble J."/>
            <person name="Gilderthorp R."/>
            <person name="Marcello L."/>
            <person name="McQuillan J."/>
            <person name="Otto T.D."/>
            <person name="Quail M.A."/>
            <person name="Sanders M.J."/>
            <person name="van Tonder A."/>
            <person name="Ginger M.L."/>
            <person name="Field M.C."/>
            <person name="Barry J.D."/>
            <person name="Hertz-Fowler C."/>
            <person name="Berriman M."/>
        </authorList>
    </citation>
    <scope>NUCLEOTIDE SEQUENCE [LARGE SCALE GENOMIC DNA]</scope>
    <source>
        <strain evidence="1 2">IL3000</strain>
    </source>
</reference>
<accession>F9WES1</accession>
<dbReference type="VEuPathDB" id="TriTrypDB:TcIL3000_0_07980"/>
<protein>
    <submittedName>
        <fullName evidence="1">WGS project CAEQ00000000 data, annotated contig 309</fullName>
    </submittedName>
</protein>
<reference evidence="2" key="1">
    <citation type="submission" date="2011-07" db="EMBL/GenBank/DDBJ databases">
        <title>Divergent evolution of antigenic variation in African trypanosomes.</title>
        <authorList>
            <person name="Jackson A.P."/>
            <person name="Berry A."/>
            <person name="Allison H.C."/>
            <person name="Burton P."/>
            <person name="Anderson J."/>
            <person name="Aslett M."/>
            <person name="Brown R."/>
            <person name="Corton N."/>
            <person name="Harris D."/>
            <person name="Hauser H."/>
            <person name="Gamble J."/>
            <person name="Gilderthorp R."/>
            <person name="McQuillan J."/>
            <person name="Quail M.A."/>
            <person name="Sanders M."/>
            <person name="Van Tonder A."/>
            <person name="Ginger M.L."/>
            <person name="Donelson J.E."/>
            <person name="Field M.C."/>
            <person name="Barry J.D."/>
            <person name="Berriman M."/>
            <person name="Hertz-Fowler C."/>
        </authorList>
    </citation>
    <scope>NUCLEOTIDE SEQUENCE [LARGE SCALE GENOMIC DNA]</scope>
    <source>
        <strain evidence="2">IL3000</strain>
    </source>
</reference>